<dbReference type="SUPFAM" id="SSF55073">
    <property type="entry name" value="Nucleotide cyclase"/>
    <property type="match status" value="1"/>
</dbReference>
<dbReference type="InterPro" id="IPR029787">
    <property type="entry name" value="Nucleotide_cyclase"/>
</dbReference>
<protein>
    <recommendedName>
        <fullName evidence="3">Adenylate cyclase, class 3</fullName>
    </recommendedName>
</protein>
<evidence type="ECO:0008006" key="3">
    <source>
        <dbReference type="Google" id="ProtNLM"/>
    </source>
</evidence>
<accession>A0A1I3LT84</accession>
<sequence length="211" mass="25094">MFLSDKKELAKLEELEEVKENLKNYYFIIVMDLCSSSVILEKLQNSGNIKVWRRFWKSIFNTLSRNPYFSIRCKPYKFVGDGFIILYRHQFADSLYEFMEKSNQIFCETLEKILTEYKIEPKRFGFAYGIDRGRLIHMNLLGKHEYMGEAINAAVRLQGQLKANEDANSIMISDNVFKMIKVPENIKQVERKCILRNLYDDKELNCRQIWL</sequence>
<dbReference type="Proteomes" id="UP000182737">
    <property type="component" value="Unassembled WGS sequence"/>
</dbReference>
<proteinExistence type="predicted"/>
<name>A0A1I3LT84_9SPIR</name>
<evidence type="ECO:0000313" key="2">
    <source>
        <dbReference type="Proteomes" id="UP000182737"/>
    </source>
</evidence>
<dbReference type="EMBL" id="FORI01000007">
    <property type="protein sequence ID" value="SFI87666.1"/>
    <property type="molecule type" value="Genomic_DNA"/>
</dbReference>
<gene>
    <name evidence="1" type="ORF">SAMN04487775_107167</name>
</gene>
<dbReference type="AlphaFoldDB" id="A0A1I3LT84"/>
<keyword evidence="2" id="KW-1185">Reference proteome</keyword>
<dbReference type="RefSeq" id="WP_074932425.1">
    <property type="nucleotide sequence ID" value="NZ_FORI01000007.1"/>
</dbReference>
<dbReference type="Gene3D" id="3.30.70.1230">
    <property type="entry name" value="Nucleotide cyclase"/>
    <property type="match status" value="1"/>
</dbReference>
<organism evidence="1 2">
    <name type="scientific">Treponema bryantii</name>
    <dbReference type="NCBI Taxonomy" id="163"/>
    <lineage>
        <taxon>Bacteria</taxon>
        <taxon>Pseudomonadati</taxon>
        <taxon>Spirochaetota</taxon>
        <taxon>Spirochaetia</taxon>
        <taxon>Spirochaetales</taxon>
        <taxon>Treponemataceae</taxon>
        <taxon>Treponema</taxon>
    </lineage>
</organism>
<reference evidence="2" key="1">
    <citation type="submission" date="2016-10" db="EMBL/GenBank/DDBJ databases">
        <authorList>
            <person name="Varghese N."/>
            <person name="Submissions S."/>
        </authorList>
    </citation>
    <scope>NUCLEOTIDE SEQUENCE [LARGE SCALE GENOMIC DNA]</scope>
    <source>
        <strain evidence="2">XBD1002</strain>
    </source>
</reference>
<evidence type="ECO:0000313" key="1">
    <source>
        <dbReference type="EMBL" id="SFI87666.1"/>
    </source>
</evidence>